<reference evidence="6 7" key="1">
    <citation type="submission" date="2019-05" db="EMBL/GenBank/DDBJ databases">
        <title>Nesterenkonia sp. GY074 isolated from the Southern Atlantic Ocean.</title>
        <authorList>
            <person name="Zhang G."/>
        </authorList>
    </citation>
    <scope>NUCLEOTIDE SEQUENCE [LARGE SCALE GENOMIC DNA]</scope>
    <source>
        <strain evidence="6 7">GY074</strain>
    </source>
</reference>
<dbReference type="NCBIfam" id="TIGR01613">
    <property type="entry name" value="primase_Cterm"/>
    <property type="match status" value="1"/>
</dbReference>
<dbReference type="InterPro" id="IPR027417">
    <property type="entry name" value="P-loop_NTPase"/>
</dbReference>
<dbReference type="EMBL" id="VAVZ01000018">
    <property type="protein sequence ID" value="TLP97373.1"/>
    <property type="molecule type" value="Genomic_DNA"/>
</dbReference>
<dbReference type="Proteomes" id="UP000310458">
    <property type="component" value="Unassembled WGS sequence"/>
</dbReference>
<dbReference type="GO" id="GO:0016787">
    <property type="term" value="F:hydrolase activity"/>
    <property type="evidence" value="ECO:0007669"/>
    <property type="project" value="UniProtKB-KW"/>
</dbReference>
<dbReference type="PANTHER" id="PTHR35372">
    <property type="entry name" value="ATP BINDING PROTEIN-RELATED"/>
    <property type="match status" value="1"/>
</dbReference>
<keyword evidence="2" id="KW-0378">Hydrolase</keyword>
<dbReference type="PANTHER" id="PTHR35372:SF2">
    <property type="entry name" value="SF3 HELICASE DOMAIN-CONTAINING PROTEIN"/>
    <property type="match status" value="1"/>
</dbReference>
<organism evidence="6 7">
    <name type="scientific">Nesterenkonia salmonea</name>
    <dbReference type="NCBI Taxonomy" id="1804987"/>
    <lineage>
        <taxon>Bacteria</taxon>
        <taxon>Bacillati</taxon>
        <taxon>Actinomycetota</taxon>
        <taxon>Actinomycetes</taxon>
        <taxon>Micrococcales</taxon>
        <taxon>Micrococcaceae</taxon>
        <taxon>Nesterenkonia</taxon>
    </lineage>
</organism>
<dbReference type="Pfam" id="PF19263">
    <property type="entry name" value="DUF5906"/>
    <property type="match status" value="1"/>
</dbReference>
<proteinExistence type="predicted"/>
<keyword evidence="1" id="KW-0547">Nucleotide-binding</keyword>
<gene>
    <name evidence="6" type="ORF">FEF26_07925</name>
</gene>
<dbReference type="Gene3D" id="3.40.50.300">
    <property type="entry name" value="P-loop containing nucleotide triphosphate hydrolases"/>
    <property type="match status" value="1"/>
</dbReference>
<dbReference type="InterPro" id="IPR014818">
    <property type="entry name" value="Phage/plasmid_primase_P4_C"/>
</dbReference>
<accession>A0A5R9BAZ2</accession>
<evidence type="ECO:0000256" key="2">
    <source>
        <dbReference type="ARBA" id="ARBA00022801"/>
    </source>
</evidence>
<evidence type="ECO:0000259" key="5">
    <source>
        <dbReference type="PROSITE" id="PS51206"/>
    </source>
</evidence>
<dbReference type="InterPro" id="IPR045455">
    <property type="entry name" value="NrS-1_pol-like_helicase"/>
</dbReference>
<dbReference type="PROSITE" id="PS51206">
    <property type="entry name" value="SF3_HELICASE_1"/>
    <property type="match status" value="1"/>
</dbReference>
<evidence type="ECO:0000256" key="3">
    <source>
        <dbReference type="ARBA" id="ARBA00022840"/>
    </source>
</evidence>
<dbReference type="OrthoDB" id="9763644at2"/>
<keyword evidence="7" id="KW-1185">Reference proteome</keyword>
<dbReference type="Pfam" id="PF08706">
    <property type="entry name" value="D5_N"/>
    <property type="match status" value="1"/>
</dbReference>
<comment type="caution">
    <text evidence="6">The sequence shown here is derived from an EMBL/GenBank/DDBJ whole genome shotgun (WGS) entry which is preliminary data.</text>
</comment>
<dbReference type="GO" id="GO:0005524">
    <property type="term" value="F:ATP binding"/>
    <property type="evidence" value="ECO:0007669"/>
    <property type="project" value="UniProtKB-KW"/>
</dbReference>
<dbReference type="Pfam" id="PF09250">
    <property type="entry name" value="Prim-Pol"/>
    <property type="match status" value="1"/>
</dbReference>
<evidence type="ECO:0000256" key="1">
    <source>
        <dbReference type="ARBA" id="ARBA00022741"/>
    </source>
</evidence>
<dbReference type="AlphaFoldDB" id="A0A5R9BAZ2"/>
<feature type="region of interest" description="Disordered" evidence="4">
    <location>
        <begin position="803"/>
        <end position="828"/>
    </location>
</feature>
<keyword evidence="3" id="KW-0067">ATP-binding</keyword>
<protein>
    <recommendedName>
        <fullName evidence="5">SF3 helicase domain-containing protein</fullName>
    </recommendedName>
</protein>
<evidence type="ECO:0000313" key="7">
    <source>
        <dbReference type="Proteomes" id="UP000310458"/>
    </source>
</evidence>
<dbReference type="InterPro" id="IPR051620">
    <property type="entry name" value="ORF904-like_C"/>
</dbReference>
<name>A0A5R9BAZ2_9MICC</name>
<dbReference type="InterPro" id="IPR014015">
    <property type="entry name" value="Helicase_SF3_DNA-vir"/>
</dbReference>
<evidence type="ECO:0000256" key="4">
    <source>
        <dbReference type="SAM" id="MobiDB-lite"/>
    </source>
</evidence>
<dbReference type="SUPFAM" id="SSF56747">
    <property type="entry name" value="Prim-pol domain"/>
    <property type="match status" value="1"/>
</dbReference>
<dbReference type="InterPro" id="IPR006500">
    <property type="entry name" value="Helicase_put_C_phage/plasmid"/>
</dbReference>
<feature type="region of interest" description="Disordered" evidence="4">
    <location>
        <begin position="234"/>
        <end position="261"/>
    </location>
</feature>
<feature type="region of interest" description="Disordered" evidence="4">
    <location>
        <begin position="1"/>
        <end position="31"/>
    </location>
</feature>
<dbReference type="SMART" id="SM00885">
    <property type="entry name" value="D5_N"/>
    <property type="match status" value="1"/>
</dbReference>
<dbReference type="InterPro" id="IPR015330">
    <property type="entry name" value="DNA_primase/pol_bifunc_N"/>
</dbReference>
<dbReference type="SMART" id="SM00943">
    <property type="entry name" value="Prim-Pol"/>
    <property type="match status" value="1"/>
</dbReference>
<evidence type="ECO:0000313" key="6">
    <source>
        <dbReference type="EMBL" id="TLP97373.1"/>
    </source>
</evidence>
<feature type="domain" description="SF3 helicase" evidence="5">
    <location>
        <begin position="537"/>
        <end position="700"/>
    </location>
</feature>
<sequence length="828" mass="91505">MPERPVRQGHSQGLARVPGKQPDTGSSMIHNTENHQPLSILETAEELFDCGFQVLPVKKDGTKRPAVGTGWPNYQTSAADIEKWYGGKRSRVGMGIITGESSGDVELLEIEGDHVDKLTQVEELAEERGVGHLLEQVRHGFSERSPSGGIHILYRLDLDGEQMPSNTTLARTHDLKVIAETRGRGGFCVMAPSYGPTHPTGKPYVRLHGGPAEIAIITMTERETLHDLFRTLDERPSPAPVTAGAPARTSSSEGELRPGDDFNARADWMTDVLEPAGWEVVKTEGDELYLRRPGAQSRDQRKHDATLNYADGDKLYVFSTSTDFEPEVAYSKFGAYATLNHSVEGAIDWAAAAKALSKRGYGRKVSSKQSNKGGELEGPLAMTDRGNALLLAEHHRDKLRYYVESGKWMYFTGTHWSVQDKTGGMAMELMSDAILAMVDPDERAFDEDLAGWQKRSLSASSLEAALKVARILPELRISGDQLDQQAYELNTPGGIVDLRTGEVLPHDPDKLHTTIAGTTPGPEADRGLWQQFLDISVPDQELQRYLKRLIGMAAIGEVLNEILVFFWGRGGSGKTVFIETVKAALGGYAVKAPANYLMDKTHDDHPTEIMALKGARFAVASEVKASARLNEQRVKELTGNEELTGRYMRQDYQTFLPTHTLCMVGNDRPAFDGTDIGMTRRMRILPFDEEIPDGKKVPQLKSTLIREHLPAVLAWIIEGTLEYLEHGLGETPEVVEVANKEYAAENDTVGRFVDELYIVGAAALGFTQSPRKTRRHYEAWCKGLGIHPVGPRRFAQDLRRNGVQVGDEGPRTGGKRYYGNIRPRGDDE</sequence>